<dbReference type="Proteomes" id="UP001500432">
    <property type="component" value="Unassembled WGS sequence"/>
</dbReference>
<accession>A0ABP5NQV5</accession>
<dbReference type="Gene3D" id="3.10.290.10">
    <property type="entry name" value="RNA-binding S4 domain"/>
    <property type="match status" value="1"/>
</dbReference>
<dbReference type="RefSeq" id="WP_344299715.1">
    <property type="nucleotide sequence ID" value="NZ_BAAAQW010000005.1"/>
</dbReference>
<dbReference type="SUPFAM" id="SSF55174">
    <property type="entry name" value="Alpha-L RNA-binding motif"/>
    <property type="match status" value="1"/>
</dbReference>
<dbReference type="EMBL" id="BAAAQW010000005">
    <property type="protein sequence ID" value="GAA2200577.1"/>
    <property type="molecule type" value="Genomic_DNA"/>
</dbReference>
<gene>
    <name evidence="3" type="ORF">GCM10009849_21670</name>
</gene>
<feature type="domain" description="RNA-binding S4" evidence="2">
    <location>
        <begin position="26"/>
        <end position="85"/>
    </location>
</feature>
<keyword evidence="4" id="KW-1185">Reference proteome</keyword>
<dbReference type="InterPro" id="IPR002942">
    <property type="entry name" value="S4_RNA-bd"/>
</dbReference>
<name>A0ABP5NQV5_9MICC</name>
<protein>
    <submittedName>
        <fullName evidence="3">RNA-binding S4 domain-containing protein</fullName>
    </submittedName>
</protein>
<dbReference type="PROSITE" id="PS50889">
    <property type="entry name" value="S4"/>
    <property type="match status" value="1"/>
</dbReference>
<dbReference type="InterPro" id="IPR036986">
    <property type="entry name" value="S4_RNA-bd_sf"/>
</dbReference>
<dbReference type="Pfam" id="PF13275">
    <property type="entry name" value="S4_2"/>
    <property type="match status" value="1"/>
</dbReference>
<keyword evidence="1" id="KW-0694">RNA-binding</keyword>
<proteinExistence type="predicted"/>
<reference evidence="4" key="1">
    <citation type="journal article" date="2019" name="Int. J. Syst. Evol. Microbiol.">
        <title>The Global Catalogue of Microorganisms (GCM) 10K type strain sequencing project: providing services to taxonomists for standard genome sequencing and annotation.</title>
        <authorList>
            <consortium name="The Broad Institute Genomics Platform"/>
            <consortium name="The Broad Institute Genome Sequencing Center for Infectious Disease"/>
            <person name="Wu L."/>
            <person name="Ma J."/>
        </authorList>
    </citation>
    <scope>NUCLEOTIDE SEQUENCE [LARGE SCALE GENOMIC DNA]</scope>
    <source>
        <strain evidence="4">JCM 16034</strain>
    </source>
</reference>
<sequence length="86" mass="9193">MSPSELRSTPAPDDGLDTVEIREGTIRLGQVLKLASLVEDGVEAAELIRNGLVKVNGEIEERRGRQLSAGDVVEVNGARVQLVSRG</sequence>
<evidence type="ECO:0000313" key="4">
    <source>
        <dbReference type="Proteomes" id="UP001500432"/>
    </source>
</evidence>
<comment type="caution">
    <text evidence="3">The sequence shown here is derived from an EMBL/GenBank/DDBJ whole genome shotgun (WGS) entry which is preliminary data.</text>
</comment>
<dbReference type="SMART" id="SM00363">
    <property type="entry name" value="S4"/>
    <property type="match status" value="1"/>
</dbReference>
<evidence type="ECO:0000313" key="3">
    <source>
        <dbReference type="EMBL" id="GAA2200577.1"/>
    </source>
</evidence>
<evidence type="ECO:0000256" key="1">
    <source>
        <dbReference type="PROSITE-ProRule" id="PRU00182"/>
    </source>
</evidence>
<organism evidence="3 4">
    <name type="scientific">Sinomonas flava</name>
    <dbReference type="NCBI Taxonomy" id="496857"/>
    <lineage>
        <taxon>Bacteria</taxon>
        <taxon>Bacillati</taxon>
        <taxon>Actinomycetota</taxon>
        <taxon>Actinomycetes</taxon>
        <taxon>Micrococcales</taxon>
        <taxon>Micrococcaceae</taxon>
        <taxon>Sinomonas</taxon>
    </lineage>
</organism>
<dbReference type="CDD" id="cd00165">
    <property type="entry name" value="S4"/>
    <property type="match status" value="1"/>
</dbReference>
<evidence type="ECO:0000259" key="2">
    <source>
        <dbReference type="SMART" id="SM00363"/>
    </source>
</evidence>